<evidence type="ECO:0000256" key="1">
    <source>
        <dbReference type="ARBA" id="ARBA00023015"/>
    </source>
</evidence>
<dbReference type="EMBL" id="DTGG01000122">
    <property type="protein sequence ID" value="HFZ09278.1"/>
    <property type="molecule type" value="Genomic_DNA"/>
</dbReference>
<feature type="DNA-binding region" description="H-T-H motif" evidence="4">
    <location>
        <begin position="34"/>
        <end position="53"/>
    </location>
</feature>
<feature type="domain" description="HTH tetR-type" evidence="5">
    <location>
        <begin position="11"/>
        <end position="71"/>
    </location>
</feature>
<dbReference type="PROSITE" id="PS50977">
    <property type="entry name" value="HTH_TETR_2"/>
    <property type="match status" value="1"/>
</dbReference>
<proteinExistence type="predicted"/>
<evidence type="ECO:0000259" key="5">
    <source>
        <dbReference type="PROSITE" id="PS50977"/>
    </source>
</evidence>
<sequence>MTDWSVRGVNMETREKILIAARDVFGKKGFYETKMEDVAKEAGVAKGTLYLYFQSKEDLYQCLIKEGIKYFIQRLKEALESQNSFEGKIRALIKTLVLLINENRDFILRMMYEIPLANLWNERIKSVIIEEQKEFARFVKDLFEDAIKQGIAYEGNVEVLSNAFVGMVMRPIFNSVIEGTLSESVEEEVFSIFKRAFIKK</sequence>
<dbReference type="InterPro" id="IPR009057">
    <property type="entry name" value="Homeodomain-like_sf"/>
</dbReference>
<dbReference type="InterPro" id="IPR001647">
    <property type="entry name" value="HTH_TetR"/>
</dbReference>
<dbReference type="PANTHER" id="PTHR43479">
    <property type="entry name" value="ACREF/ENVCD OPERON REPRESSOR-RELATED"/>
    <property type="match status" value="1"/>
</dbReference>
<dbReference type="Pfam" id="PF00440">
    <property type="entry name" value="TetR_N"/>
    <property type="match status" value="1"/>
</dbReference>
<dbReference type="SUPFAM" id="SSF48498">
    <property type="entry name" value="Tetracyclin repressor-like, C-terminal domain"/>
    <property type="match status" value="1"/>
</dbReference>
<dbReference type="PANTHER" id="PTHR43479:SF11">
    <property type="entry name" value="ACREF_ENVCD OPERON REPRESSOR-RELATED"/>
    <property type="match status" value="1"/>
</dbReference>
<dbReference type="FunFam" id="1.10.10.60:FF:000141">
    <property type="entry name" value="TetR family transcriptional regulator"/>
    <property type="match status" value="1"/>
</dbReference>
<gene>
    <name evidence="6" type="ORF">ENV41_04015</name>
</gene>
<keyword evidence="3" id="KW-0804">Transcription</keyword>
<reference evidence="6" key="1">
    <citation type="journal article" date="2020" name="mSystems">
        <title>Genome- and Community-Level Interaction Insights into Carbon Utilization and Element Cycling Functions of Hydrothermarchaeota in Hydrothermal Sediment.</title>
        <authorList>
            <person name="Zhou Z."/>
            <person name="Liu Y."/>
            <person name="Xu W."/>
            <person name="Pan J."/>
            <person name="Luo Z.H."/>
            <person name="Li M."/>
        </authorList>
    </citation>
    <scope>NUCLEOTIDE SEQUENCE [LARGE SCALE GENOMIC DNA]</scope>
    <source>
        <strain evidence="6">SpSt-757</strain>
    </source>
</reference>
<name>A0A7V3JAR3_UNCC3</name>
<dbReference type="InterPro" id="IPR036271">
    <property type="entry name" value="Tet_transcr_reg_TetR-rel_C_sf"/>
</dbReference>
<dbReference type="SUPFAM" id="SSF46689">
    <property type="entry name" value="Homeodomain-like"/>
    <property type="match status" value="1"/>
</dbReference>
<dbReference type="PRINTS" id="PR00455">
    <property type="entry name" value="HTHTETR"/>
</dbReference>
<evidence type="ECO:0000256" key="3">
    <source>
        <dbReference type="ARBA" id="ARBA00023163"/>
    </source>
</evidence>
<dbReference type="Gene3D" id="1.10.10.60">
    <property type="entry name" value="Homeodomain-like"/>
    <property type="match status" value="1"/>
</dbReference>
<evidence type="ECO:0000256" key="4">
    <source>
        <dbReference type="PROSITE-ProRule" id="PRU00335"/>
    </source>
</evidence>
<dbReference type="AlphaFoldDB" id="A0A7V3JAR3"/>
<dbReference type="InterPro" id="IPR050624">
    <property type="entry name" value="HTH-type_Tx_Regulator"/>
</dbReference>
<dbReference type="Gene3D" id="1.10.357.10">
    <property type="entry name" value="Tetracycline Repressor, domain 2"/>
    <property type="match status" value="1"/>
</dbReference>
<comment type="caution">
    <text evidence="6">The sequence shown here is derived from an EMBL/GenBank/DDBJ whole genome shotgun (WGS) entry which is preliminary data.</text>
</comment>
<protein>
    <submittedName>
        <fullName evidence="6">TetR/AcrR family transcriptional regulator</fullName>
    </submittedName>
</protein>
<keyword evidence="2 4" id="KW-0238">DNA-binding</keyword>
<keyword evidence="1" id="KW-0805">Transcription regulation</keyword>
<organism evidence="6">
    <name type="scientific">candidate division CPR3 bacterium</name>
    <dbReference type="NCBI Taxonomy" id="2268181"/>
    <lineage>
        <taxon>Bacteria</taxon>
        <taxon>Bacteria division CPR3</taxon>
    </lineage>
</organism>
<evidence type="ECO:0000313" key="6">
    <source>
        <dbReference type="EMBL" id="HFZ09278.1"/>
    </source>
</evidence>
<dbReference type="GO" id="GO:0003677">
    <property type="term" value="F:DNA binding"/>
    <property type="evidence" value="ECO:0007669"/>
    <property type="project" value="UniProtKB-UniRule"/>
</dbReference>
<evidence type="ECO:0000256" key="2">
    <source>
        <dbReference type="ARBA" id="ARBA00023125"/>
    </source>
</evidence>
<accession>A0A7V3JAR3</accession>